<evidence type="ECO:0000259" key="2">
    <source>
        <dbReference type="Pfam" id="PF06012"/>
    </source>
</evidence>
<dbReference type="Pfam" id="PF06012">
    <property type="entry name" value="DUF908"/>
    <property type="match status" value="1"/>
</dbReference>
<feature type="domain" description="DUF913" evidence="3">
    <location>
        <begin position="414"/>
        <end position="589"/>
    </location>
</feature>
<dbReference type="InterPro" id="IPR016024">
    <property type="entry name" value="ARM-type_fold"/>
</dbReference>
<feature type="region of interest" description="Disordered" evidence="1">
    <location>
        <begin position="454"/>
        <end position="484"/>
    </location>
</feature>
<dbReference type="SUPFAM" id="SSF48371">
    <property type="entry name" value="ARM repeat"/>
    <property type="match status" value="1"/>
</dbReference>
<proteinExistence type="predicted"/>
<dbReference type="Pfam" id="PF06025">
    <property type="entry name" value="DUF913"/>
    <property type="match status" value="1"/>
</dbReference>
<evidence type="ECO:0000313" key="4">
    <source>
        <dbReference type="WBParaSite" id="SBAD_0000805601-mRNA-1"/>
    </source>
</evidence>
<name>A0A183IVW6_9BILA</name>
<feature type="domain" description="DUF908" evidence="2">
    <location>
        <begin position="90"/>
        <end position="169"/>
    </location>
</feature>
<evidence type="ECO:0000256" key="1">
    <source>
        <dbReference type="SAM" id="MobiDB-lite"/>
    </source>
</evidence>
<accession>A0A183IVW6</accession>
<dbReference type="WBParaSite" id="SBAD_0000805601-mRNA-1">
    <property type="protein sequence ID" value="SBAD_0000805601-mRNA-1"/>
    <property type="gene ID" value="SBAD_0000805601"/>
</dbReference>
<evidence type="ECO:0000259" key="3">
    <source>
        <dbReference type="Pfam" id="PF06025"/>
    </source>
</evidence>
<dbReference type="AlphaFoldDB" id="A0A183IVW6"/>
<reference evidence="4" key="1">
    <citation type="submission" date="2016-06" db="UniProtKB">
        <authorList>
            <consortium name="WormBaseParasite"/>
        </authorList>
    </citation>
    <scope>IDENTIFICATION</scope>
</reference>
<organism evidence="4">
    <name type="scientific">Soboliphyme baturini</name>
    <dbReference type="NCBI Taxonomy" id="241478"/>
    <lineage>
        <taxon>Eukaryota</taxon>
        <taxon>Metazoa</taxon>
        <taxon>Ecdysozoa</taxon>
        <taxon>Nematoda</taxon>
        <taxon>Enoplea</taxon>
        <taxon>Dorylaimia</taxon>
        <taxon>Dioctophymatida</taxon>
        <taxon>Dioctophymatoidea</taxon>
        <taxon>Soboliphymatidae</taxon>
        <taxon>Soboliphyme</taxon>
    </lineage>
</organism>
<dbReference type="InterPro" id="IPR010314">
    <property type="entry name" value="E3_Ub_ligase_DUF913"/>
</dbReference>
<dbReference type="InterPro" id="IPR010309">
    <property type="entry name" value="E3_Ub_ligase_DUF908"/>
</dbReference>
<protein>
    <submittedName>
        <fullName evidence="4">HECT-type E3 ubiquitin transferase</fullName>
    </submittedName>
</protein>
<sequence length="596" mass="67629">MKICRTKLKKQTPEPPPDVKVLIDEILSYGNLKELANFLCSIRTWQWSKSELCHWIDVLDLFDDVLEEACRRNPDSWLLECDRSEPVLLPGVLNFTSHLFEHTFSRHLYNSMEHLITLLESSRMNVVLSTLSLLYVFSKRSSFLTHIPRQQRDELMERLTCLAESWGGSSYGSPSTCSKANYFVHMENVDKMTQLPGEIMDDILTTFKVPKEKQIVLFCQLRLAQYLGDYGKRLQCILARLKALSVIMYAGYMTESCSVHLSNGFVEECIELLKSLSSDSLWVSSSVQCFGNRQISNILTTTPNDIRTEILKTLTAMIYLDRQPRLNIITERTNASYYHGFLPTMVRSCISYLLQSSERKIPHSFITALFSFLYYMAGYDSAGDALISSGLTDTLLSVVRSTSILDENITFVTRSVRIIDLFTTTDSETFQILGGMPTFIHRLTKEVELCRQQMSSGDKGDSTMDSEPLLPEHETGSPEMETDLPKQQTAAKGCCAPQRAALIKSLLNFVKKAIQDPMFSESVRHIMDGPLPEQLLHVIQNPDYYGSSLFLLAINVFTSFIFNEPSQLSTLQEKGVTTIIMEALLVKEVCKRQLLA</sequence>